<comment type="caution">
    <text evidence="1">The sequence shown here is derived from an EMBL/GenBank/DDBJ whole genome shotgun (WGS) entry which is preliminary data.</text>
</comment>
<reference evidence="1 2" key="1">
    <citation type="submission" date="2018-01" db="EMBL/GenBank/DDBJ databases">
        <title>Genome characterization of the sugarcane-associated fungus Trichoderma ghanense CCMA-1212 and their application in lignocelulose bioconversion.</title>
        <authorList>
            <person name="Steindorff A.S."/>
            <person name="Mendes T.D."/>
            <person name="Vilela E.S.D."/>
            <person name="Rodrigues D.S."/>
            <person name="Formighieri E.F."/>
            <person name="Melo I.S."/>
            <person name="Favaro L.C.L."/>
        </authorList>
    </citation>
    <scope>NUCLEOTIDE SEQUENCE [LARGE SCALE GENOMIC DNA]</scope>
    <source>
        <strain evidence="1 2">CCMA-1212</strain>
    </source>
</reference>
<gene>
    <name evidence="1" type="ORF">CCMA1212_004691</name>
</gene>
<feature type="non-terminal residue" evidence="1">
    <location>
        <position position="1"/>
    </location>
</feature>
<accession>A0ABY2H9A8</accession>
<dbReference type="Proteomes" id="UP001642720">
    <property type="component" value="Unassembled WGS sequence"/>
</dbReference>
<dbReference type="GeneID" id="300576437"/>
<evidence type="ECO:0000313" key="2">
    <source>
        <dbReference type="Proteomes" id="UP001642720"/>
    </source>
</evidence>
<organism evidence="1 2">
    <name type="scientific">Trichoderma ghanense</name>
    <dbReference type="NCBI Taxonomy" id="65468"/>
    <lineage>
        <taxon>Eukaryota</taxon>
        <taxon>Fungi</taxon>
        <taxon>Dikarya</taxon>
        <taxon>Ascomycota</taxon>
        <taxon>Pezizomycotina</taxon>
        <taxon>Sordariomycetes</taxon>
        <taxon>Hypocreomycetidae</taxon>
        <taxon>Hypocreales</taxon>
        <taxon>Hypocreaceae</taxon>
        <taxon>Trichoderma</taxon>
    </lineage>
</organism>
<keyword evidence="2" id="KW-1185">Reference proteome</keyword>
<dbReference type="EMBL" id="PPTA01000005">
    <property type="protein sequence ID" value="TFB03523.1"/>
    <property type="molecule type" value="Genomic_DNA"/>
</dbReference>
<name>A0ABY2H9A8_9HYPO</name>
<protein>
    <submittedName>
        <fullName evidence="1">Uncharacterized protein</fullName>
    </submittedName>
</protein>
<sequence length="127" mass="14149">DLRGFWEELSHSVLPRLVPTVSQGQPQEGTRRYGPLGRSGLIQRRRCPKKSRLSLDWHRAQPTKAAEAIVLQAQPRKPLPPPVAHSNACWHMVDDRNRQGHDGLAAHCAAPSLLPLVSVWARAPHCP</sequence>
<dbReference type="RefSeq" id="XP_073559724.1">
    <property type="nucleotide sequence ID" value="XM_073701987.1"/>
</dbReference>
<evidence type="ECO:0000313" key="1">
    <source>
        <dbReference type="EMBL" id="TFB03523.1"/>
    </source>
</evidence>
<proteinExistence type="predicted"/>